<dbReference type="Proteomes" id="UP000004067">
    <property type="component" value="Unassembled WGS sequence"/>
</dbReference>
<comment type="caution">
    <text evidence="1">The sequence shown here is derived from an EMBL/GenBank/DDBJ whole genome shotgun (WGS) entry which is preliminary data.</text>
</comment>
<accession>F5RJ23</accession>
<dbReference type="HOGENOM" id="CLU_1632395_0_0_9"/>
<evidence type="ECO:0000313" key="2">
    <source>
        <dbReference type="Proteomes" id="UP000004067"/>
    </source>
</evidence>
<dbReference type="AlphaFoldDB" id="F5RJ23"/>
<keyword evidence="2" id="KW-1185">Reference proteome</keyword>
<protein>
    <submittedName>
        <fullName evidence="1">Uncharacterized protein</fullName>
    </submittedName>
</protein>
<sequence length="162" mass="18295">MNIKIQITDSDECLFLKFFCPFEGKLLTKDALRGSKGDPDGLRRSVLGDVDSLCVEFDFPKRTAVEQHRLMRQWKDRMRSGNRTAIAVNIGTEFRICVDVLKLSLTVDVGDVTARLDRNTAWFFVGLEFKMVACHALFPFAGDPRFSTEGSASVGEREKEKP</sequence>
<proteinExistence type="predicted"/>
<name>F5RJ23_9FIRM</name>
<reference evidence="1 2" key="1">
    <citation type="submission" date="2011-04" db="EMBL/GenBank/DDBJ databases">
        <authorList>
            <person name="Muzny D."/>
            <person name="Qin X."/>
            <person name="Deng J."/>
            <person name="Jiang H."/>
            <person name="Liu Y."/>
            <person name="Qu J."/>
            <person name="Song X.-Z."/>
            <person name="Zhang L."/>
            <person name="Thornton R."/>
            <person name="Coyle M."/>
            <person name="Francisco L."/>
            <person name="Jackson L."/>
            <person name="Javaid M."/>
            <person name="Korchina V."/>
            <person name="Kovar C."/>
            <person name="Mata R."/>
            <person name="Mathew T."/>
            <person name="Ngo R."/>
            <person name="Nguyen L."/>
            <person name="Nguyen N."/>
            <person name="Okwuonu G."/>
            <person name="Ongeri F."/>
            <person name="Pham C."/>
            <person name="Simmons D."/>
            <person name="Wilczek-Boney K."/>
            <person name="Hale W."/>
            <person name="Jakkamsetti A."/>
            <person name="Pham P."/>
            <person name="Ruth R."/>
            <person name="San Lucas F."/>
            <person name="Warren J."/>
            <person name="Zhang J."/>
            <person name="Zhao Z."/>
            <person name="Zhou C."/>
            <person name="Zhu D."/>
            <person name="Lee S."/>
            <person name="Bess C."/>
            <person name="Blankenburg K."/>
            <person name="Forbes L."/>
            <person name="Fu Q."/>
            <person name="Gubbala S."/>
            <person name="Hirani K."/>
            <person name="Jayaseelan J.C."/>
            <person name="Lara F."/>
            <person name="Munidasa M."/>
            <person name="Palculict T."/>
            <person name="Patil S."/>
            <person name="Pu L.-L."/>
            <person name="Saada N."/>
            <person name="Tang L."/>
            <person name="Weissenberger G."/>
            <person name="Zhu Y."/>
            <person name="Hemphill L."/>
            <person name="Shang Y."/>
            <person name="Youmans B."/>
            <person name="Ayvaz T."/>
            <person name="Ross M."/>
            <person name="Santibanez J."/>
            <person name="Aqrawi P."/>
            <person name="Gross S."/>
            <person name="Joshi V."/>
            <person name="Fowler G."/>
            <person name="Nazareth L."/>
            <person name="Reid J."/>
            <person name="Worley K."/>
            <person name="Petrosino J."/>
            <person name="Highlander S."/>
            <person name="Gibbs R."/>
        </authorList>
    </citation>
    <scope>NUCLEOTIDE SEQUENCE [LARGE SCALE GENOMIC DNA]</scope>
    <source>
        <strain evidence="1 2">DSM 2778</strain>
    </source>
</reference>
<organism evidence="1 2">
    <name type="scientific">Centipeda periodontii DSM 2778</name>
    <dbReference type="NCBI Taxonomy" id="888060"/>
    <lineage>
        <taxon>Bacteria</taxon>
        <taxon>Bacillati</taxon>
        <taxon>Bacillota</taxon>
        <taxon>Negativicutes</taxon>
        <taxon>Selenomonadales</taxon>
        <taxon>Selenomonadaceae</taxon>
        <taxon>Centipeda</taxon>
    </lineage>
</organism>
<gene>
    <name evidence="1" type="ORF">HMPREF9081_0258</name>
</gene>
<evidence type="ECO:0000313" key="1">
    <source>
        <dbReference type="EMBL" id="EGK62254.1"/>
    </source>
</evidence>
<dbReference type="EMBL" id="AFHQ01000005">
    <property type="protein sequence ID" value="EGK62254.1"/>
    <property type="molecule type" value="Genomic_DNA"/>
</dbReference>
<dbReference type="STRING" id="888060.HMPREF9081_0258"/>